<evidence type="ECO:0000256" key="1">
    <source>
        <dbReference type="ARBA" id="ARBA00004651"/>
    </source>
</evidence>
<gene>
    <name evidence="10" type="ORF">WS08_0098</name>
</gene>
<dbReference type="InterPro" id="IPR013525">
    <property type="entry name" value="ABC2_TM"/>
</dbReference>
<sequence length="268" mass="31324">MQNVKKFIQEIMANRVVSHRLARFNVDNKWANSYLGDFWDYLEPMLFIATYFLVFGLGFYQGSVSGQPYLLWLITAIIPWFYIQGVFNRGLTSVKDQVKTLSKTRFPFSIAVIIPMIEEFRRYVVMTIGFVGILLIYGYHPSIYWLQFLYAVFAMVMMLIAMNLINSTLTILIPDYKAAMSALFRLIFYSSGVIVNLNSDSMPYIVTAVLKLSPFNYVVNTFRDTFLYHQWFWETPGYTLFFWGLVALMMFVGAFMHIRFRGSFTELV</sequence>
<protein>
    <submittedName>
        <fullName evidence="10">Transport permease protein</fullName>
    </submittedName>
</protein>
<evidence type="ECO:0000256" key="8">
    <source>
        <dbReference type="SAM" id="Phobius"/>
    </source>
</evidence>
<dbReference type="RefSeq" id="WP_038566601.1">
    <property type="nucleotide sequence ID" value="NZ_CP007588.1"/>
</dbReference>
<comment type="subcellular location">
    <subcellularLocation>
        <location evidence="1">Cell membrane</location>
        <topology evidence="1">Multi-pass membrane protein</topology>
    </subcellularLocation>
</comment>
<dbReference type="Proteomes" id="UP000028491">
    <property type="component" value="Chromosome"/>
</dbReference>
<name>A0ABM5QQ48_9LACO</name>
<comment type="similarity">
    <text evidence="2">Belongs to the ABC-2 integral membrane protein family.</text>
</comment>
<feature type="transmembrane region" description="Helical" evidence="8">
    <location>
        <begin position="178"/>
        <end position="197"/>
    </location>
</feature>
<keyword evidence="5 8" id="KW-0812">Transmembrane</keyword>
<proteinExistence type="inferred from homology"/>
<accession>A0ABM5QQ48</accession>
<reference evidence="11" key="2">
    <citation type="submission" date="2014-04" db="EMBL/GenBank/DDBJ databases">
        <title>Complete genome of Weissella ceti strain WS08 isolated from diseased rainbow trout in Brazil.</title>
        <authorList>
            <person name="Figueiredo H.C.P."/>
            <person name="Leal C.A.G."/>
            <person name="Pereira F.L."/>
            <person name="Soares S.C."/>
            <person name="Dorella F.A."/>
            <person name="Carvalho A.F."/>
            <person name="Pereira U.P."/>
            <person name="Azevedo V.A.C."/>
        </authorList>
    </citation>
    <scope>NUCLEOTIDE SEQUENCE [LARGE SCALE GENOMIC DNA]</scope>
    <source>
        <strain evidence="11">WS08</strain>
    </source>
</reference>
<keyword evidence="3" id="KW-0813">Transport</keyword>
<feature type="transmembrane region" description="Helical" evidence="8">
    <location>
        <begin position="145"/>
        <end position="166"/>
    </location>
</feature>
<evidence type="ECO:0000256" key="3">
    <source>
        <dbReference type="ARBA" id="ARBA00022448"/>
    </source>
</evidence>
<evidence type="ECO:0000256" key="7">
    <source>
        <dbReference type="ARBA" id="ARBA00023136"/>
    </source>
</evidence>
<organism evidence="10 11">
    <name type="scientific">Weissella tructae</name>
    <dbReference type="NCBI Taxonomy" id="887702"/>
    <lineage>
        <taxon>Bacteria</taxon>
        <taxon>Bacillati</taxon>
        <taxon>Bacillota</taxon>
        <taxon>Bacilli</taxon>
        <taxon>Lactobacillales</taxon>
        <taxon>Lactobacillaceae</taxon>
        <taxon>Weissella</taxon>
    </lineage>
</organism>
<evidence type="ECO:0000256" key="2">
    <source>
        <dbReference type="ARBA" id="ARBA00007783"/>
    </source>
</evidence>
<evidence type="ECO:0000313" key="10">
    <source>
        <dbReference type="EMBL" id="AIG65037.1"/>
    </source>
</evidence>
<feature type="transmembrane region" description="Helical" evidence="8">
    <location>
        <begin position="240"/>
        <end position="258"/>
    </location>
</feature>
<feature type="domain" description="ABC-2 type transporter transmembrane" evidence="9">
    <location>
        <begin position="25"/>
        <end position="226"/>
    </location>
</feature>
<keyword evidence="7 8" id="KW-0472">Membrane</keyword>
<feature type="transmembrane region" description="Helical" evidence="8">
    <location>
        <begin position="123"/>
        <end position="139"/>
    </location>
</feature>
<evidence type="ECO:0000256" key="6">
    <source>
        <dbReference type="ARBA" id="ARBA00022989"/>
    </source>
</evidence>
<evidence type="ECO:0000256" key="5">
    <source>
        <dbReference type="ARBA" id="ARBA00022692"/>
    </source>
</evidence>
<feature type="transmembrane region" description="Helical" evidence="8">
    <location>
        <begin position="69"/>
        <end position="87"/>
    </location>
</feature>
<keyword evidence="4" id="KW-1003">Cell membrane</keyword>
<evidence type="ECO:0000313" key="11">
    <source>
        <dbReference type="Proteomes" id="UP000028491"/>
    </source>
</evidence>
<evidence type="ECO:0000256" key="4">
    <source>
        <dbReference type="ARBA" id="ARBA00022475"/>
    </source>
</evidence>
<dbReference type="PANTHER" id="PTHR30413:SF10">
    <property type="entry name" value="CAPSULE POLYSACCHARIDE EXPORT INNER-MEMBRANE PROTEIN CTRC"/>
    <property type="match status" value="1"/>
</dbReference>
<reference evidence="10 11" key="1">
    <citation type="journal article" date="2014" name="Genome Announc.">
        <title>Whole-Genome Sequence of Weissella ceti Strain WS08, Isolated from Diseased Rainbow Trout in Brazil.</title>
        <authorList>
            <person name="Figueiredo H.C."/>
            <person name="Leal G."/>
            <person name="Pereira F.L."/>
            <person name="Soares S.C."/>
            <person name="Dorella F.A."/>
            <person name="Carvalho A.F."/>
            <person name="Pereira U.P."/>
            <person name="Azevedo V.A."/>
        </authorList>
    </citation>
    <scope>NUCLEOTIDE SEQUENCE [LARGE SCALE GENOMIC DNA]</scope>
    <source>
        <strain evidence="10 11">WS08</strain>
    </source>
</reference>
<dbReference type="PANTHER" id="PTHR30413">
    <property type="entry name" value="INNER MEMBRANE TRANSPORT PERMEASE"/>
    <property type="match status" value="1"/>
</dbReference>
<keyword evidence="6 8" id="KW-1133">Transmembrane helix</keyword>
<feature type="transmembrane region" description="Helical" evidence="8">
    <location>
        <begin position="45"/>
        <end position="63"/>
    </location>
</feature>
<evidence type="ECO:0000259" key="9">
    <source>
        <dbReference type="Pfam" id="PF01061"/>
    </source>
</evidence>
<dbReference type="EMBL" id="CP007588">
    <property type="protein sequence ID" value="AIG65037.1"/>
    <property type="molecule type" value="Genomic_DNA"/>
</dbReference>
<dbReference type="Pfam" id="PF01061">
    <property type="entry name" value="ABC2_membrane"/>
    <property type="match status" value="1"/>
</dbReference>
<keyword evidence="11" id="KW-1185">Reference proteome</keyword>